<dbReference type="GO" id="GO:0016887">
    <property type="term" value="F:ATP hydrolysis activity"/>
    <property type="evidence" value="ECO:0007669"/>
    <property type="project" value="InterPro"/>
</dbReference>
<evidence type="ECO:0000256" key="6">
    <source>
        <dbReference type="ARBA" id="ARBA00022840"/>
    </source>
</evidence>
<dbReference type="SMART" id="SM00382">
    <property type="entry name" value="AAA"/>
    <property type="match status" value="1"/>
</dbReference>
<evidence type="ECO:0000256" key="3">
    <source>
        <dbReference type="ARBA" id="ARBA00022448"/>
    </source>
</evidence>
<comment type="similarity">
    <text evidence="2">Belongs to the ABC transporter superfamily.</text>
</comment>
<sequence>MSEVLQIKDLVTKFSTKKGMVPAVRGVNLSVERGKTLVIIGESGSGKSVTLRSILGLSPQGTEITGSIKFQGDELLVKNEKQIQKIRGNKIAMVFQNSLSAFDPLYRVGKQVEETIKAHRKISRKEAKSIVIDLFREVGIPSPEERRRVYPHEMSGGMRQRAVIAMALACNPDILLADEPTTALDVTIQAQILNLFKKIQKEHGMSIILVTHDIGVAIEMADQIAVMYAGKIVEYGEARQVLSEPSHPYTQALMASTPQKEMSGKIVTIPGQPPLITNMPEGCAFSDRCPYAESACTKASPELDLLTEQHRVACFMQDKMSKEA</sequence>
<evidence type="ECO:0000256" key="5">
    <source>
        <dbReference type="ARBA" id="ARBA00022741"/>
    </source>
</evidence>
<proteinExistence type="inferred from homology"/>
<reference evidence="9" key="2">
    <citation type="submission" date="2020-09" db="EMBL/GenBank/DDBJ databases">
        <authorList>
            <person name="Sun Q."/>
            <person name="Zhou Y."/>
        </authorList>
    </citation>
    <scope>NUCLEOTIDE SEQUENCE</scope>
    <source>
        <strain evidence="9">CGMCC 1.12777</strain>
    </source>
</reference>
<dbReference type="CDD" id="cd03257">
    <property type="entry name" value="ABC_NikE_OppD_transporters"/>
    <property type="match status" value="1"/>
</dbReference>
<evidence type="ECO:0000256" key="4">
    <source>
        <dbReference type="ARBA" id="ARBA00022475"/>
    </source>
</evidence>
<dbReference type="Pfam" id="PF08352">
    <property type="entry name" value="oligo_HPY"/>
    <property type="match status" value="1"/>
</dbReference>
<dbReference type="EMBL" id="BMFV01000015">
    <property type="protein sequence ID" value="GGH82525.1"/>
    <property type="molecule type" value="Genomic_DNA"/>
</dbReference>
<gene>
    <name evidence="9" type="primary">oppD</name>
    <name evidence="9" type="ORF">GCM10007096_22040</name>
</gene>
<evidence type="ECO:0000313" key="10">
    <source>
        <dbReference type="Proteomes" id="UP000656813"/>
    </source>
</evidence>
<dbReference type="GO" id="GO:0005886">
    <property type="term" value="C:plasma membrane"/>
    <property type="evidence" value="ECO:0007669"/>
    <property type="project" value="UniProtKB-SubCell"/>
</dbReference>
<keyword evidence="5" id="KW-0547">Nucleotide-binding</keyword>
<dbReference type="InterPro" id="IPR003593">
    <property type="entry name" value="AAA+_ATPase"/>
</dbReference>
<dbReference type="PANTHER" id="PTHR43297:SF2">
    <property type="entry name" value="DIPEPTIDE TRANSPORT ATP-BINDING PROTEIN DPPD"/>
    <property type="match status" value="1"/>
</dbReference>
<feature type="domain" description="ABC transporter" evidence="8">
    <location>
        <begin position="5"/>
        <end position="254"/>
    </location>
</feature>
<dbReference type="Proteomes" id="UP000656813">
    <property type="component" value="Unassembled WGS sequence"/>
</dbReference>
<organism evidence="9 10">
    <name type="scientific">Pullulanibacillus pueri</name>
    <dbReference type="NCBI Taxonomy" id="1437324"/>
    <lineage>
        <taxon>Bacteria</taxon>
        <taxon>Bacillati</taxon>
        <taxon>Bacillota</taxon>
        <taxon>Bacilli</taxon>
        <taxon>Bacillales</taxon>
        <taxon>Sporolactobacillaceae</taxon>
        <taxon>Pullulanibacillus</taxon>
    </lineage>
</organism>
<dbReference type="PANTHER" id="PTHR43297">
    <property type="entry name" value="OLIGOPEPTIDE TRANSPORT ATP-BINDING PROTEIN APPD"/>
    <property type="match status" value="1"/>
</dbReference>
<dbReference type="AlphaFoldDB" id="A0A8J2ZWD8"/>
<keyword evidence="6 9" id="KW-0067">ATP-binding</keyword>
<keyword evidence="4" id="KW-1003">Cell membrane</keyword>
<evidence type="ECO:0000259" key="8">
    <source>
        <dbReference type="PROSITE" id="PS50893"/>
    </source>
</evidence>
<comment type="caution">
    <text evidence="9">The sequence shown here is derived from an EMBL/GenBank/DDBJ whole genome shotgun (WGS) entry which is preliminary data.</text>
</comment>
<dbReference type="InterPro" id="IPR017871">
    <property type="entry name" value="ABC_transporter-like_CS"/>
</dbReference>
<evidence type="ECO:0000256" key="2">
    <source>
        <dbReference type="ARBA" id="ARBA00005417"/>
    </source>
</evidence>
<dbReference type="InterPro" id="IPR003439">
    <property type="entry name" value="ABC_transporter-like_ATP-bd"/>
</dbReference>
<dbReference type="PROSITE" id="PS00211">
    <property type="entry name" value="ABC_TRANSPORTER_1"/>
    <property type="match status" value="1"/>
</dbReference>
<dbReference type="GO" id="GO:0015833">
    <property type="term" value="P:peptide transport"/>
    <property type="evidence" value="ECO:0007669"/>
    <property type="project" value="InterPro"/>
</dbReference>
<dbReference type="FunFam" id="3.40.50.300:FF:000016">
    <property type="entry name" value="Oligopeptide ABC transporter ATP-binding component"/>
    <property type="match status" value="1"/>
</dbReference>
<reference evidence="9" key="1">
    <citation type="journal article" date="2014" name="Int. J. Syst. Evol. Microbiol.">
        <title>Complete genome sequence of Corynebacterium casei LMG S-19264T (=DSM 44701T), isolated from a smear-ripened cheese.</title>
        <authorList>
            <consortium name="US DOE Joint Genome Institute (JGI-PGF)"/>
            <person name="Walter F."/>
            <person name="Albersmeier A."/>
            <person name="Kalinowski J."/>
            <person name="Ruckert C."/>
        </authorList>
    </citation>
    <scope>NUCLEOTIDE SEQUENCE</scope>
    <source>
        <strain evidence="9">CGMCC 1.12777</strain>
    </source>
</reference>
<dbReference type="InterPro" id="IPR027417">
    <property type="entry name" value="P-loop_NTPase"/>
</dbReference>
<name>A0A8J2ZWD8_9BACL</name>
<dbReference type="NCBIfam" id="TIGR01727">
    <property type="entry name" value="oligo_HPY"/>
    <property type="match status" value="1"/>
</dbReference>
<dbReference type="PROSITE" id="PS50893">
    <property type="entry name" value="ABC_TRANSPORTER_2"/>
    <property type="match status" value="1"/>
</dbReference>
<dbReference type="SUPFAM" id="SSF52540">
    <property type="entry name" value="P-loop containing nucleoside triphosphate hydrolases"/>
    <property type="match status" value="1"/>
</dbReference>
<dbReference type="Pfam" id="PF00005">
    <property type="entry name" value="ABC_tran"/>
    <property type="match status" value="1"/>
</dbReference>
<comment type="subcellular location">
    <subcellularLocation>
        <location evidence="1">Cell membrane</location>
        <topology evidence="1">Peripheral membrane protein</topology>
    </subcellularLocation>
</comment>
<accession>A0A8J2ZWD8</accession>
<evidence type="ECO:0000256" key="1">
    <source>
        <dbReference type="ARBA" id="ARBA00004202"/>
    </source>
</evidence>
<keyword evidence="7" id="KW-0472">Membrane</keyword>
<dbReference type="InterPro" id="IPR013563">
    <property type="entry name" value="Oligopep_ABC_C"/>
</dbReference>
<keyword evidence="10" id="KW-1185">Reference proteome</keyword>
<dbReference type="Gene3D" id="3.40.50.300">
    <property type="entry name" value="P-loop containing nucleotide triphosphate hydrolases"/>
    <property type="match status" value="1"/>
</dbReference>
<protein>
    <submittedName>
        <fullName evidence="9">Peptide ABC transporter ATP-binding protein</fullName>
    </submittedName>
</protein>
<evidence type="ECO:0000313" key="9">
    <source>
        <dbReference type="EMBL" id="GGH82525.1"/>
    </source>
</evidence>
<dbReference type="RefSeq" id="WP_188497454.1">
    <property type="nucleotide sequence ID" value="NZ_BMFV01000015.1"/>
</dbReference>
<dbReference type="GO" id="GO:0005524">
    <property type="term" value="F:ATP binding"/>
    <property type="evidence" value="ECO:0007669"/>
    <property type="project" value="UniProtKB-KW"/>
</dbReference>
<evidence type="ECO:0000256" key="7">
    <source>
        <dbReference type="ARBA" id="ARBA00023136"/>
    </source>
</evidence>
<keyword evidence="3" id="KW-0813">Transport</keyword>
<dbReference type="InterPro" id="IPR050388">
    <property type="entry name" value="ABC_Ni/Peptide_Import"/>
</dbReference>